<dbReference type="PANTHER" id="PTHR12203">
    <property type="entry name" value="KDEL LYS-ASP-GLU-LEU CONTAINING - RELATED"/>
    <property type="match status" value="1"/>
</dbReference>
<keyword evidence="3" id="KW-0808">Transferase</keyword>
<reference evidence="3 4" key="1">
    <citation type="submission" date="2014-04" db="EMBL/GenBank/DDBJ databases">
        <authorList>
            <consortium name="DOE Joint Genome Institute"/>
            <person name="Kuo A."/>
            <person name="Kohler A."/>
            <person name="Costa M.D."/>
            <person name="Nagy L.G."/>
            <person name="Floudas D."/>
            <person name="Copeland A."/>
            <person name="Barry K.W."/>
            <person name="Cichocki N."/>
            <person name="Veneault-Fourrey C."/>
            <person name="LaButti K."/>
            <person name="Lindquist E.A."/>
            <person name="Lipzen A."/>
            <person name="Lundell T."/>
            <person name="Morin E."/>
            <person name="Murat C."/>
            <person name="Sun H."/>
            <person name="Tunlid A."/>
            <person name="Henrissat B."/>
            <person name="Grigoriev I.V."/>
            <person name="Hibbett D.S."/>
            <person name="Martin F."/>
            <person name="Nordberg H.P."/>
            <person name="Cantor M.N."/>
            <person name="Hua S.X."/>
        </authorList>
    </citation>
    <scope>NUCLEOTIDE SEQUENCE [LARGE SCALE GENOMIC DNA]</scope>
    <source>
        <strain evidence="3 4">Marx 270</strain>
    </source>
</reference>
<sequence length="602" mass="69244">MAKRRRSCTLRWAKLLPCVVFAFVLTHWLFQTRHPKSHVQHVSVLQFCPSRVRRDIHPQKALALEEHTYTSDGLLIVNPNGPHPIFELMRDAEVEWRRKLARASKTLAEAVAEYRRRYGRAPPLGFDKWWDFVVKHDIPLPDEYDEIYNDIEPYWGLDPADVAKSIEEAEMRDSMFTLAKTSSNRGLEIVHSTFAGTDDSFRERTTAIIDLTREFGSDLPPMRIPFYPHDTPTMHTDWRIKQMALDAAKRGTTVKQSQLPPIIERGWKQSCPPDSPAWLNPPTLPSHDPSSPVIPESPKTFVATHQLAMDPCQHPSLLVTHGQFLAHDRGPYPQHTLVPCFSHSATLLHHDIRPPIPYDWTSGEDAETAGDVPWPQKVDERLDWRGRTTGIYASPTSLWVHAHRQRLVSLTNMMEGNVSILDVPMDASVPVGEPVQTPVARVNPAWMDVAYVDKPLSCEERAGTCQMFEKMFEFRRVQSRKEEGRYKFIIDVDGNGWSGRFKRLITSNALIFKATIYPEWYTSRIAEWVHYVPIQATYSDLYDAVAFFRIHDDAAAKIAAAGKDWSRQFWRKEDMSAYLYRLLLEYARVTSPDRESMSHQYG</sequence>
<gene>
    <name evidence="3" type="ORF">M404DRAFT_151060</name>
</gene>
<reference evidence="4" key="2">
    <citation type="submission" date="2015-01" db="EMBL/GenBank/DDBJ databases">
        <title>Evolutionary Origins and Diversification of the Mycorrhizal Mutualists.</title>
        <authorList>
            <consortium name="DOE Joint Genome Institute"/>
            <consortium name="Mycorrhizal Genomics Consortium"/>
            <person name="Kohler A."/>
            <person name="Kuo A."/>
            <person name="Nagy L.G."/>
            <person name="Floudas D."/>
            <person name="Copeland A."/>
            <person name="Barry K.W."/>
            <person name="Cichocki N."/>
            <person name="Veneault-Fourrey C."/>
            <person name="LaButti K."/>
            <person name="Lindquist E.A."/>
            <person name="Lipzen A."/>
            <person name="Lundell T."/>
            <person name="Morin E."/>
            <person name="Murat C."/>
            <person name="Riley R."/>
            <person name="Ohm R."/>
            <person name="Sun H."/>
            <person name="Tunlid A."/>
            <person name="Henrissat B."/>
            <person name="Grigoriev I.V."/>
            <person name="Hibbett D.S."/>
            <person name="Martin F."/>
        </authorList>
    </citation>
    <scope>NUCLEOTIDE SEQUENCE [LARGE SCALE GENOMIC DNA]</scope>
    <source>
        <strain evidence="4">Marx 270</strain>
    </source>
</reference>
<dbReference type="Pfam" id="PF05686">
    <property type="entry name" value="Glyco_transf_90"/>
    <property type="match status" value="1"/>
</dbReference>
<dbReference type="Proteomes" id="UP000054217">
    <property type="component" value="Unassembled WGS sequence"/>
</dbReference>
<dbReference type="PANTHER" id="PTHR12203:SF118">
    <property type="entry name" value="BETA-1,2-XYLOSYLTRANSFERASE 1"/>
    <property type="match status" value="1"/>
</dbReference>
<dbReference type="EMBL" id="KN831991">
    <property type="protein sequence ID" value="KIO01119.1"/>
    <property type="molecule type" value="Genomic_DNA"/>
</dbReference>
<evidence type="ECO:0000313" key="4">
    <source>
        <dbReference type="Proteomes" id="UP000054217"/>
    </source>
</evidence>
<feature type="transmembrane region" description="Helical" evidence="1">
    <location>
        <begin position="12"/>
        <end position="30"/>
    </location>
</feature>
<dbReference type="GO" id="GO:0016740">
    <property type="term" value="F:transferase activity"/>
    <property type="evidence" value="ECO:0007669"/>
    <property type="project" value="UniProtKB-KW"/>
</dbReference>
<keyword evidence="1" id="KW-1133">Transmembrane helix</keyword>
<name>A0A0C3P179_PISTI</name>
<dbReference type="HOGENOM" id="CLU_005027_3_2_1"/>
<evidence type="ECO:0000256" key="1">
    <source>
        <dbReference type="SAM" id="Phobius"/>
    </source>
</evidence>
<evidence type="ECO:0000259" key="2">
    <source>
        <dbReference type="SMART" id="SM00672"/>
    </source>
</evidence>
<dbReference type="STRING" id="870435.A0A0C3P179"/>
<keyword evidence="1" id="KW-0812">Transmembrane</keyword>
<keyword evidence="4" id="KW-1185">Reference proteome</keyword>
<keyword evidence="1" id="KW-0472">Membrane</keyword>
<feature type="domain" description="Glycosyl transferase CAP10" evidence="2">
    <location>
        <begin position="323"/>
        <end position="593"/>
    </location>
</feature>
<dbReference type="OrthoDB" id="541052at2759"/>
<accession>A0A0C3P179</accession>
<evidence type="ECO:0000313" key="3">
    <source>
        <dbReference type="EMBL" id="KIO01119.1"/>
    </source>
</evidence>
<dbReference type="InParanoid" id="A0A0C3P179"/>
<protein>
    <submittedName>
        <fullName evidence="3">Glycosyltransferase family 90 protein</fullName>
    </submittedName>
</protein>
<dbReference type="SMART" id="SM00672">
    <property type="entry name" value="CAP10"/>
    <property type="match status" value="1"/>
</dbReference>
<dbReference type="InterPro" id="IPR006598">
    <property type="entry name" value="CAP10"/>
</dbReference>
<dbReference type="InterPro" id="IPR051091">
    <property type="entry name" value="O-Glucosyltr/Glycosyltrsf_90"/>
</dbReference>
<dbReference type="AlphaFoldDB" id="A0A0C3P179"/>
<proteinExistence type="predicted"/>
<organism evidence="3 4">
    <name type="scientific">Pisolithus tinctorius Marx 270</name>
    <dbReference type="NCBI Taxonomy" id="870435"/>
    <lineage>
        <taxon>Eukaryota</taxon>
        <taxon>Fungi</taxon>
        <taxon>Dikarya</taxon>
        <taxon>Basidiomycota</taxon>
        <taxon>Agaricomycotina</taxon>
        <taxon>Agaricomycetes</taxon>
        <taxon>Agaricomycetidae</taxon>
        <taxon>Boletales</taxon>
        <taxon>Sclerodermatineae</taxon>
        <taxon>Pisolithaceae</taxon>
        <taxon>Pisolithus</taxon>
    </lineage>
</organism>